<evidence type="ECO:0000256" key="6">
    <source>
        <dbReference type="ARBA" id="ARBA00022989"/>
    </source>
</evidence>
<evidence type="ECO:0000256" key="8">
    <source>
        <dbReference type="ARBA" id="ARBA00023128"/>
    </source>
</evidence>
<keyword evidence="12" id="KW-1185">Reference proteome</keyword>
<dbReference type="GO" id="GO:0016491">
    <property type="term" value="F:oxidoreductase activity"/>
    <property type="evidence" value="ECO:0007669"/>
    <property type="project" value="UniProtKB-KW"/>
</dbReference>
<dbReference type="AlphaFoldDB" id="A0AAV7X4G6"/>
<dbReference type="GO" id="GO:0006123">
    <property type="term" value="P:mitochondrial electron transport, cytochrome c to oxygen"/>
    <property type="evidence" value="ECO:0007669"/>
    <property type="project" value="InterPro"/>
</dbReference>
<keyword evidence="7" id="KW-0560">Oxidoreductase</keyword>
<keyword evidence="3 10" id="KW-0812">Transmembrane</keyword>
<evidence type="ECO:0000256" key="2">
    <source>
        <dbReference type="ARBA" id="ARBA00008135"/>
    </source>
</evidence>
<dbReference type="GO" id="GO:0005743">
    <property type="term" value="C:mitochondrial inner membrane"/>
    <property type="evidence" value="ECO:0007669"/>
    <property type="project" value="UniProtKB-SubCell"/>
</dbReference>
<evidence type="ECO:0000313" key="12">
    <source>
        <dbReference type="Proteomes" id="UP001075354"/>
    </source>
</evidence>
<reference evidence="11" key="1">
    <citation type="submission" date="2022-12" db="EMBL/GenBank/DDBJ databases">
        <title>Chromosome-level genome assembly of the bean flower thrips Megalurothrips usitatus.</title>
        <authorList>
            <person name="Ma L."/>
            <person name="Liu Q."/>
            <person name="Li H."/>
            <person name="Cai W."/>
        </authorList>
    </citation>
    <scope>NUCLEOTIDE SEQUENCE</scope>
    <source>
        <strain evidence="11">Cailab_2022a</strain>
    </source>
</reference>
<evidence type="ECO:0000256" key="3">
    <source>
        <dbReference type="ARBA" id="ARBA00022692"/>
    </source>
</evidence>
<name>A0AAV7X4G6_9NEOP</name>
<evidence type="ECO:0008006" key="13">
    <source>
        <dbReference type="Google" id="ProtNLM"/>
    </source>
</evidence>
<dbReference type="CDD" id="cd00922">
    <property type="entry name" value="Cyt_c_Oxidase_IV"/>
    <property type="match status" value="1"/>
</dbReference>
<evidence type="ECO:0000256" key="5">
    <source>
        <dbReference type="ARBA" id="ARBA00022946"/>
    </source>
</evidence>
<gene>
    <name evidence="11" type="ORF">ONE63_004683</name>
</gene>
<dbReference type="Proteomes" id="UP001075354">
    <property type="component" value="Chromosome 16"/>
</dbReference>
<dbReference type="GO" id="GO:0045277">
    <property type="term" value="C:respiratory chain complex IV"/>
    <property type="evidence" value="ECO:0007669"/>
    <property type="project" value="InterPro"/>
</dbReference>
<comment type="subcellular location">
    <subcellularLocation>
        <location evidence="1">Mitochondrion inner membrane</location>
        <topology evidence="1">Single-pass membrane protein</topology>
    </subcellularLocation>
</comment>
<keyword evidence="9 10" id="KW-0472">Membrane</keyword>
<dbReference type="Pfam" id="PF02936">
    <property type="entry name" value="COX4"/>
    <property type="match status" value="1"/>
</dbReference>
<keyword evidence="5" id="KW-0809">Transit peptide</keyword>
<dbReference type="InterPro" id="IPR036639">
    <property type="entry name" value="Cyt_c_oxidase_su4_sf"/>
</dbReference>
<comment type="caution">
    <text evidence="11">The sequence shown here is derived from an EMBL/GenBank/DDBJ whole genome shotgun (WGS) entry which is preliminary data.</text>
</comment>
<keyword evidence="4" id="KW-0999">Mitochondrion inner membrane</keyword>
<evidence type="ECO:0000256" key="9">
    <source>
        <dbReference type="ARBA" id="ARBA00023136"/>
    </source>
</evidence>
<evidence type="ECO:0000256" key="4">
    <source>
        <dbReference type="ARBA" id="ARBA00022792"/>
    </source>
</evidence>
<organism evidence="11 12">
    <name type="scientific">Megalurothrips usitatus</name>
    <name type="common">bean blossom thrips</name>
    <dbReference type="NCBI Taxonomy" id="439358"/>
    <lineage>
        <taxon>Eukaryota</taxon>
        <taxon>Metazoa</taxon>
        <taxon>Ecdysozoa</taxon>
        <taxon>Arthropoda</taxon>
        <taxon>Hexapoda</taxon>
        <taxon>Insecta</taxon>
        <taxon>Pterygota</taxon>
        <taxon>Neoptera</taxon>
        <taxon>Paraneoptera</taxon>
        <taxon>Thysanoptera</taxon>
        <taxon>Terebrantia</taxon>
        <taxon>Thripoidea</taxon>
        <taxon>Thripidae</taxon>
        <taxon>Megalurothrips</taxon>
    </lineage>
</organism>
<sequence length="184" mass="21315">MALSLKNKVPRMTQVMARLMSSHAEPIYYHDQRELAGNRELVGHGKSGMYTYYDGSEMPFPAIRFRPEDAASKALREKEKGDWKKLTIEEKKALYRHSFCQTFAEFRAPDPEWKLVLGYSMIGIAAAWALYLSFSAIIPEHPYRKFFDAHEVRVAAVQRTLDNGIWREVGFGPDYDVETRTFKK</sequence>
<dbReference type="PANTHER" id="PTHR10707:SF10">
    <property type="entry name" value="CYTOCHROME C OXIDASE SUBUNIT 4"/>
    <property type="match status" value="1"/>
</dbReference>
<protein>
    <recommendedName>
        <fullName evidence="13">Cytochrome c oxidase subunit 4</fullName>
    </recommendedName>
</protein>
<evidence type="ECO:0000256" key="10">
    <source>
        <dbReference type="SAM" id="Phobius"/>
    </source>
</evidence>
<keyword evidence="8" id="KW-0496">Mitochondrion</keyword>
<evidence type="ECO:0000313" key="11">
    <source>
        <dbReference type="EMBL" id="KAJ1519391.1"/>
    </source>
</evidence>
<accession>A0AAV7X4G6</accession>
<evidence type="ECO:0000256" key="1">
    <source>
        <dbReference type="ARBA" id="ARBA00004434"/>
    </source>
</evidence>
<dbReference type="EMBL" id="JAPTSV010000016">
    <property type="protein sequence ID" value="KAJ1519391.1"/>
    <property type="molecule type" value="Genomic_DNA"/>
</dbReference>
<dbReference type="PANTHER" id="PTHR10707">
    <property type="entry name" value="CYTOCHROME C OXIDASE SUBUNIT IV"/>
    <property type="match status" value="1"/>
</dbReference>
<feature type="transmembrane region" description="Helical" evidence="10">
    <location>
        <begin position="116"/>
        <end position="138"/>
    </location>
</feature>
<keyword evidence="6 10" id="KW-1133">Transmembrane helix</keyword>
<dbReference type="SUPFAM" id="SSF81406">
    <property type="entry name" value="Mitochondrial cytochrome c oxidase subunit IV"/>
    <property type="match status" value="1"/>
</dbReference>
<dbReference type="Gene3D" id="1.10.442.10">
    <property type="entry name" value="Cytochrome c oxidase subunit IV"/>
    <property type="match status" value="1"/>
</dbReference>
<dbReference type="InterPro" id="IPR004203">
    <property type="entry name" value="Cyt_c_oxidase_su4_fam"/>
</dbReference>
<evidence type="ECO:0000256" key="7">
    <source>
        <dbReference type="ARBA" id="ARBA00023002"/>
    </source>
</evidence>
<comment type="similarity">
    <text evidence="2">Belongs to the cytochrome c oxidase IV family.</text>
</comment>
<proteinExistence type="inferred from homology"/>